<dbReference type="AlphaFoldDB" id="A0AAV9BYG2"/>
<accession>A0AAV9BYG2</accession>
<proteinExistence type="predicted"/>
<evidence type="ECO:0000313" key="2">
    <source>
        <dbReference type="EMBL" id="KAK1280958.1"/>
    </source>
</evidence>
<evidence type="ECO:0000256" key="1">
    <source>
        <dbReference type="SAM" id="MobiDB-lite"/>
    </source>
</evidence>
<gene>
    <name evidence="2" type="ORF">QJS04_geneDACA017786</name>
</gene>
<sequence>MHIVAMKLHNPNSPSPPPPLKADAANTWQPSKEGFLKYLIDSHLVFRTINRIVDESSHVTCKCSMKCYTQLWVKCLMLCLCKCACTHVSQTCISSELHWSGWMC</sequence>
<reference evidence="2" key="2">
    <citation type="submission" date="2023-06" db="EMBL/GenBank/DDBJ databases">
        <authorList>
            <person name="Ma L."/>
            <person name="Liu K.-W."/>
            <person name="Li Z."/>
            <person name="Hsiao Y.-Y."/>
            <person name="Qi Y."/>
            <person name="Fu T."/>
            <person name="Tang G."/>
            <person name="Zhang D."/>
            <person name="Sun W.-H."/>
            <person name="Liu D.-K."/>
            <person name="Li Y."/>
            <person name="Chen G.-Z."/>
            <person name="Liu X.-D."/>
            <person name="Liao X.-Y."/>
            <person name="Jiang Y.-T."/>
            <person name="Yu X."/>
            <person name="Hao Y."/>
            <person name="Huang J."/>
            <person name="Zhao X.-W."/>
            <person name="Ke S."/>
            <person name="Chen Y.-Y."/>
            <person name="Wu W.-L."/>
            <person name="Hsu J.-L."/>
            <person name="Lin Y.-F."/>
            <person name="Huang M.-D."/>
            <person name="Li C.-Y."/>
            <person name="Huang L."/>
            <person name="Wang Z.-W."/>
            <person name="Zhao X."/>
            <person name="Zhong W.-Y."/>
            <person name="Peng D.-H."/>
            <person name="Ahmad S."/>
            <person name="Lan S."/>
            <person name="Zhang J.-S."/>
            <person name="Tsai W.-C."/>
            <person name="Van De Peer Y."/>
            <person name="Liu Z.-J."/>
        </authorList>
    </citation>
    <scope>NUCLEOTIDE SEQUENCE</scope>
    <source>
        <strain evidence="2">SCP</strain>
        <tissue evidence="2">Leaves</tissue>
    </source>
</reference>
<dbReference type="Proteomes" id="UP001179952">
    <property type="component" value="Unassembled WGS sequence"/>
</dbReference>
<name>A0AAV9BYG2_ACOGR</name>
<protein>
    <submittedName>
        <fullName evidence="2">Uncharacterized protein</fullName>
    </submittedName>
</protein>
<organism evidence="2 3">
    <name type="scientific">Acorus gramineus</name>
    <name type="common">Dwarf sweet flag</name>
    <dbReference type="NCBI Taxonomy" id="55184"/>
    <lineage>
        <taxon>Eukaryota</taxon>
        <taxon>Viridiplantae</taxon>
        <taxon>Streptophyta</taxon>
        <taxon>Embryophyta</taxon>
        <taxon>Tracheophyta</taxon>
        <taxon>Spermatophyta</taxon>
        <taxon>Magnoliopsida</taxon>
        <taxon>Liliopsida</taxon>
        <taxon>Acoraceae</taxon>
        <taxon>Acorus</taxon>
    </lineage>
</organism>
<reference evidence="2" key="1">
    <citation type="journal article" date="2023" name="Nat. Commun.">
        <title>Diploid and tetraploid genomes of Acorus and the evolution of monocots.</title>
        <authorList>
            <person name="Ma L."/>
            <person name="Liu K.W."/>
            <person name="Li Z."/>
            <person name="Hsiao Y.Y."/>
            <person name="Qi Y."/>
            <person name="Fu T."/>
            <person name="Tang G.D."/>
            <person name="Zhang D."/>
            <person name="Sun W.H."/>
            <person name="Liu D.K."/>
            <person name="Li Y."/>
            <person name="Chen G.Z."/>
            <person name="Liu X.D."/>
            <person name="Liao X.Y."/>
            <person name="Jiang Y.T."/>
            <person name="Yu X."/>
            <person name="Hao Y."/>
            <person name="Huang J."/>
            <person name="Zhao X.W."/>
            <person name="Ke S."/>
            <person name="Chen Y.Y."/>
            <person name="Wu W.L."/>
            <person name="Hsu J.L."/>
            <person name="Lin Y.F."/>
            <person name="Huang M.D."/>
            <person name="Li C.Y."/>
            <person name="Huang L."/>
            <person name="Wang Z.W."/>
            <person name="Zhao X."/>
            <person name="Zhong W.Y."/>
            <person name="Peng D.H."/>
            <person name="Ahmad S."/>
            <person name="Lan S."/>
            <person name="Zhang J.S."/>
            <person name="Tsai W.C."/>
            <person name="Van de Peer Y."/>
            <person name="Liu Z.J."/>
        </authorList>
    </citation>
    <scope>NUCLEOTIDE SEQUENCE</scope>
    <source>
        <strain evidence="2">SCP</strain>
    </source>
</reference>
<keyword evidence="3" id="KW-1185">Reference proteome</keyword>
<comment type="caution">
    <text evidence="2">The sequence shown here is derived from an EMBL/GenBank/DDBJ whole genome shotgun (WGS) entry which is preliminary data.</text>
</comment>
<feature type="region of interest" description="Disordered" evidence="1">
    <location>
        <begin position="1"/>
        <end position="23"/>
    </location>
</feature>
<evidence type="ECO:0000313" key="3">
    <source>
        <dbReference type="Proteomes" id="UP001179952"/>
    </source>
</evidence>
<dbReference type="EMBL" id="JAUJYN010000001">
    <property type="protein sequence ID" value="KAK1280958.1"/>
    <property type="molecule type" value="Genomic_DNA"/>
</dbReference>